<accession>A0A4C1UZP5</accession>
<comment type="caution">
    <text evidence="1">The sequence shown here is derived from an EMBL/GenBank/DDBJ whole genome shotgun (WGS) entry which is preliminary data.</text>
</comment>
<evidence type="ECO:0000313" key="2">
    <source>
        <dbReference type="Proteomes" id="UP000299102"/>
    </source>
</evidence>
<name>A0A4C1UZP5_EUMVA</name>
<protein>
    <submittedName>
        <fullName evidence="1">Uncharacterized protein</fullName>
    </submittedName>
</protein>
<sequence length="128" mass="13696">MRLKLRVRLGSEWEKVLGLVSRAARDSGSCWTSRAAISVGTGRRAPHHSNGEAVHFDSDSQRSLTICVSAQNAMRKRAVPDASAIYVGTNAVDIRCLPTVCGVSLKYKYQQGRPARTANGAVAPGAKS</sequence>
<dbReference type="Proteomes" id="UP000299102">
    <property type="component" value="Unassembled WGS sequence"/>
</dbReference>
<evidence type="ECO:0000313" key="1">
    <source>
        <dbReference type="EMBL" id="GBP31958.1"/>
    </source>
</evidence>
<dbReference type="EMBL" id="BGZK01000253">
    <property type="protein sequence ID" value="GBP31958.1"/>
    <property type="molecule type" value="Genomic_DNA"/>
</dbReference>
<organism evidence="1 2">
    <name type="scientific">Eumeta variegata</name>
    <name type="common">Bagworm moth</name>
    <name type="synonym">Eumeta japonica</name>
    <dbReference type="NCBI Taxonomy" id="151549"/>
    <lineage>
        <taxon>Eukaryota</taxon>
        <taxon>Metazoa</taxon>
        <taxon>Ecdysozoa</taxon>
        <taxon>Arthropoda</taxon>
        <taxon>Hexapoda</taxon>
        <taxon>Insecta</taxon>
        <taxon>Pterygota</taxon>
        <taxon>Neoptera</taxon>
        <taxon>Endopterygota</taxon>
        <taxon>Lepidoptera</taxon>
        <taxon>Glossata</taxon>
        <taxon>Ditrysia</taxon>
        <taxon>Tineoidea</taxon>
        <taxon>Psychidae</taxon>
        <taxon>Oiketicinae</taxon>
        <taxon>Eumeta</taxon>
    </lineage>
</organism>
<gene>
    <name evidence="1" type="ORF">EVAR_18497_1</name>
</gene>
<proteinExistence type="predicted"/>
<dbReference type="AlphaFoldDB" id="A0A4C1UZP5"/>
<keyword evidence="2" id="KW-1185">Reference proteome</keyword>
<reference evidence="1 2" key="1">
    <citation type="journal article" date="2019" name="Commun. Biol.">
        <title>The bagworm genome reveals a unique fibroin gene that provides high tensile strength.</title>
        <authorList>
            <person name="Kono N."/>
            <person name="Nakamura H."/>
            <person name="Ohtoshi R."/>
            <person name="Tomita M."/>
            <person name="Numata K."/>
            <person name="Arakawa K."/>
        </authorList>
    </citation>
    <scope>NUCLEOTIDE SEQUENCE [LARGE SCALE GENOMIC DNA]</scope>
</reference>